<keyword evidence="1" id="KW-0472">Membrane</keyword>
<protein>
    <submittedName>
        <fullName evidence="3">Uncharacterized protein</fullName>
    </submittedName>
</protein>
<dbReference type="EMBL" id="LR796778">
    <property type="protein sequence ID" value="CAB4165505.1"/>
    <property type="molecule type" value="Genomic_DNA"/>
</dbReference>
<reference evidence="3" key="1">
    <citation type="submission" date="2020-05" db="EMBL/GenBank/DDBJ databases">
        <authorList>
            <person name="Chiriac C."/>
            <person name="Salcher M."/>
            <person name="Ghai R."/>
            <person name="Kavagutti S V."/>
        </authorList>
    </citation>
    <scope>NUCLEOTIDE SEQUENCE</scope>
</reference>
<keyword evidence="1" id="KW-1133">Transmembrane helix</keyword>
<keyword evidence="1" id="KW-0812">Transmembrane</keyword>
<evidence type="ECO:0000313" key="3">
    <source>
        <dbReference type="EMBL" id="CAB4171469.1"/>
    </source>
</evidence>
<name>A0A6J5PI86_9CAUD</name>
<sequence length="688" mass="77977">MNNIYFEYDFGDGFAPGTPPRNWKAIKVQLIFTKDKPQYQLQSIVFEFVKDIATKIQQYQQAGMTGGTGITEGIGLKIFIGSNYELLFEGCLNTVDAAFEIETGIVKCPIKESGRSDWMETVAQSITFDYLANGIAAGQPGHISVSDYKRVPYTRSAAPDDQAQVLMLSVTTYIMVKEAYQTIDNIVNKIETITSHTLWWEIIIAVIFLLLELLYLCMILIECIALTQQIISLILPPKKYKLAMREVDLFKKFCEYFNLKFVSSIYAEGGAPDRYNGRYINATWMPVKVVIPITTGNIITNPIFNLITRAADEGAASSTAFGYYEGTPKQYIDEMCKKYNAEFLVKDGYAYFEMRFNFDFVNPFQLPNEGEVGYTYNYPQPYGFNAHEIKCTYIVRYQKDSEDLNTFDNYRGTYCLANTRAGVVRVQQNSLLQGTETIEIGAALARRKNYYTKIEEQLFKLMHKFENFYHVLVKNANDTVNLMGQSALGNNLLGITTNSVFNTAANSFIANMLLGGAPGSITGVWAVLPFVVNGVEQQIPDPNFVHLDVRIGWMLLSSDFTSQPKSFIGMDVGGDWILVDVDAGGQFHDANYANSLMSEFHAYNLGWNRYDLTRSNQWLTFKNKTFKLGIVEWRQIRNNNILVTADGKKGKFEQLMWEPVREIATGVDYRIKENWSNNLITVISDDNG</sequence>
<dbReference type="EMBL" id="LR796950">
    <property type="protein sequence ID" value="CAB4177473.1"/>
    <property type="molecule type" value="Genomic_DNA"/>
</dbReference>
<dbReference type="EMBL" id="LR797462">
    <property type="protein sequence ID" value="CAB4218019.1"/>
    <property type="molecule type" value="Genomic_DNA"/>
</dbReference>
<evidence type="ECO:0000313" key="2">
    <source>
        <dbReference type="EMBL" id="CAB4165505.1"/>
    </source>
</evidence>
<feature type="transmembrane region" description="Helical" evidence="1">
    <location>
        <begin position="198"/>
        <end position="221"/>
    </location>
</feature>
<evidence type="ECO:0000313" key="4">
    <source>
        <dbReference type="EMBL" id="CAB4177473.1"/>
    </source>
</evidence>
<organism evidence="3">
    <name type="scientific">uncultured Caudovirales phage</name>
    <dbReference type="NCBI Taxonomy" id="2100421"/>
    <lineage>
        <taxon>Viruses</taxon>
        <taxon>Duplodnaviria</taxon>
        <taxon>Heunggongvirae</taxon>
        <taxon>Uroviricota</taxon>
        <taxon>Caudoviricetes</taxon>
        <taxon>Peduoviridae</taxon>
        <taxon>Maltschvirus</taxon>
        <taxon>Maltschvirus maltsch</taxon>
    </lineage>
</organism>
<gene>
    <name evidence="4" type="ORF">UFOVP1001_64</name>
    <name evidence="5" type="ORF">UFOVP1338_12</name>
    <name evidence="6" type="ORF">UFOVP1447_7</name>
    <name evidence="7" type="ORF">UFOVP1599_3</name>
    <name evidence="2" type="ORF">UFOVP827_61</name>
    <name evidence="3" type="ORF">UFOVP916_40</name>
</gene>
<proteinExistence type="predicted"/>
<dbReference type="EMBL" id="LR797398">
    <property type="protein sequence ID" value="CAB4213333.1"/>
    <property type="molecule type" value="Genomic_DNA"/>
</dbReference>
<evidence type="ECO:0000313" key="6">
    <source>
        <dbReference type="EMBL" id="CAB4213333.1"/>
    </source>
</evidence>
<evidence type="ECO:0000313" key="7">
    <source>
        <dbReference type="EMBL" id="CAB4218019.1"/>
    </source>
</evidence>
<evidence type="ECO:0000256" key="1">
    <source>
        <dbReference type="SAM" id="Phobius"/>
    </source>
</evidence>
<evidence type="ECO:0000313" key="5">
    <source>
        <dbReference type="EMBL" id="CAB4199016.1"/>
    </source>
</evidence>
<dbReference type="EMBL" id="LR796866">
    <property type="protein sequence ID" value="CAB4171469.1"/>
    <property type="molecule type" value="Genomic_DNA"/>
</dbReference>
<dbReference type="EMBL" id="LR797284">
    <property type="protein sequence ID" value="CAB4199016.1"/>
    <property type="molecule type" value="Genomic_DNA"/>
</dbReference>
<accession>A0A6J5PI86</accession>